<dbReference type="SUPFAM" id="SSF52540">
    <property type="entry name" value="P-loop containing nucleoside triphosphate hydrolases"/>
    <property type="match status" value="1"/>
</dbReference>
<comment type="similarity">
    <text evidence="1 5">Belongs to the CoaE family.</text>
</comment>
<dbReference type="CDD" id="cd02022">
    <property type="entry name" value="DPCK"/>
    <property type="match status" value="1"/>
</dbReference>
<dbReference type="KEGG" id="msl:Msil_2538"/>
<evidence type="ECO:0000256" key="4">
    <source>
        <dbReference type="ARBA" id="ARBA00022993"/>
    </source>
</evidence>
<dbReference type="HAMAP" id="MF_00376">
    <property type="entry name" value="Dephospho_CoA_kinase"/>
    <property type="match status" value="1"/>
</dbReference>
<comment type="catalytic activity">
    <reaction evidence="5">
        <text>3'-dephospho-CoA + ATP = ADP + CoA + H(+)</text>
        <dbReference type="Rhea" id="RHEA:18245"/>
        <dbReference type="ChEBI" id="CHEBI:15378"/>
        <dbReference type="ChEBI" id="CHEBI:30616"/>
        <dbReference type="ChEBI" id="CHEBI:57287"/>
        <dbReference type="ChEBI" id="CHEBI:57328"/>
        <dbReference type="ChEBI" id="CHEBI:456216"/>
        <dbReference type="EC" id="2.7.1.24"/>
    </reaction>
</comment>
<reference evidence="7 8" key="1">
    <citation type="journal article" date="2010" name="J. Bacteriol.">
        <title>Complete genome sequence of the aerobic facultative methanotroph Methylocella silvestris BL2.</title>
        <authorList>
            <person name="Chen Y."/>
            <person name="Crombie A."/>
            <person name="Rahman M.T."/>
            <person name="Dedysh S.N."/>
            <person name="Liesack W."/>
            <person name="Stott M.B."/>
            <person name="Alam M."/>
            <person name="Theisen A.R."/>
            <person name="Murrell J.C."/>
            <person name="Dunfield P.F."/>
        </authorList>
    </citation>
    <scope>NUCLEOTIDE SEQUENCE [LARGE SCALE GENOMIC DNA]</scope>
    <source>
        <strain evidence="8">DSM 15510 / CIP 108128 / LMG 27833 / NCIMB 13906 / BL2</strain>
    </source>
</reference>
<dbReference type="GO" id="GO:0005524">
    <property type="term" value="F:ATP binding"/>
    <property type="evidence" value="ECO:0007669"/>
    <property type="project" value="UniProtKB-UniRule"/>
</dbReference>
<feature type="binding site" evidence="5">
    <location>
        <begin position="11"/>
        <end position="16"/>
    </location>
    <ligand>
        <name>ATP</name>
        <dbReference type="ChEBI" id="CHEBI:30616"/>
    </ligand>
</feature>
<organism evidence="7 8">
    <name type="scientific">Methylocella silvestris (strain DSM 15510 / CIP 108128 / LMG 27833 / NCIMB 13906 / BL2)</name>
    <dbReference type="NCBI Taxonomy" id="395965"/>
    <lineage>
        <taxon>Bacteria</taxon>
        <taxon>Pseudomonadati</taxon>
        <taxon>Pseudomonadota</taxon>
        <taxon>Alphaproteobacteria</taxon>
        <taxon>Hyphomicrobiales</taxon>
        <taxon>Beijerinckiaceae</taxon>
        <taxon>Methylocella</taxon>
    </lineage>
</organism>
<accession>B8EM73</accession>
<keyword evidence="5" id="KW-0963">Cytoplasm</keyword>
<dbReference type="UniPathway" id="UPA00241">
    <property type="reaction ID" value="UER00356"/>
</dbReference>
<dbReference type="GO" id="GO:0015937">
    <property type="term" value="P:coenzyme A biosynthetic process"/>
    <property type="evidence" value="ECO:0007669"/>
    <property type="project" value="UniProtKB-UniRule"/>
</dbReference>
<keyword evidence="2 5" id="KW-0547">Nucleotide-binding</keyword>
<dbReference type="AlphaFoldDB" id="B8EM73"/>
<sequence>MYVLGLTGSIGMGKTTTAGIFRKLGVPVHDSDAAVHALYEGEAVAAVEAEFPGVTREGRIDRTLLGARVRDDPVAMRRLEALVHPMVRRKREAFLREAASAGHKVAVLDVPLLFETGADKEVDAAVVVSAPEAVQKARVIGRPGMTAEWLQVIMERQMPDAEKRRRAQFIIDTGRGLVEAENQVRGVLRAVAATAAGAGRN</sequence>
<evidence type="ECO:0000256" key="3">
    <source>
        <dbReference type="ARBA" id="ARBA00022840"/>
    </source>
</evidence>
<dbReference type="InterPro" id="IPR027417">
    <property type="entry name" value="P-loop_NTPase"/>
</dbReference>
<dbReference type="eggNOG" id="COG0237">
    <property type="taxonomic scope" value="Bacteria"/>
</dbReference>
<dbReference type="Pfam" id="PF01121">
    <property type="entry name" value="CoaE"/>
    <property type="match status" value="1"/>
</dbReference>
<keyword evidence="8" id="KW-1185">Reference proteome</keyword>
<keyword evidence="4 5" id="KW-0173">Coenzyme A biosynthesis</keyword>
<dbReference type="NCBIfam" id="TIGR00152">
    <property type="entry name" value="dephospho-CoA kinase"/>
    <property type="match status" value="1"/>
</dbReference>
<keyword evidence="3 5" id="KW-0067">ATP-binding</keyword>
<dbReference type="PROSITE" id="PS51219">
    <property type="entry name" value="DPCK"/>
    <property type="match status" value="1"/>
</dbReference>
<evidence type="ECO:0000256" key="5">
    <source>
        <dbReference type="HAMAP-Rule" id="MF_00376"/>
    </source>
</evidence>
<evidence type="ECO:0000256" key="2">
    <source>
        <dbReference type="ARBA" id="ARBA00022741"/>
    </source>
</evidence>
<dbReference type="EC" id="2.7.1.24" evidence="5 6"/>
<keyword evidence="5 7" id="KW-0418">Kinase</keyword>
<dbReference type="GO" id="GO:0005737">
    <property type="term" value="C:cytoplasm"/>
    <property type="evidence" value="ECO:0007669"/>
    <property type="project" value="UniProtKB-SubCell"/>
</dbReference>
<comment type="subcellular location">
    <subcellularLocation>
        <location evidence="5">Cytoplasm</location>
    </subcellularLocation>
</comment>
<evidence type="ECO:0000313" key="7">
    <source>
        <dbReference type="EMBL" id="ACK51462.1"/>
    </source>
</evidence>
<name>B8EM73_METSB</name>
<proteinExistence type="inferred from homology"/>
<dbReference type="EMBL" id="CP001280">
    <property type="protein sequence ID" value="ACK51462.1"/>
    <property type="molecule type" value="Genomic_DNA"/>
</dbReference>
<dbReference type="InterPro" id="IPR001977">
    <property type="entry name" value="Depp_CoAkinase"/>
</dbReference>
<evidence type="ECO:0000313" key="8">
    <source>
        <dbReference type="Proteomes" id="UP000002257"/>
    </source>
</evidence>
<dbReference type="GO" id="GO:0004140">
    <property type="term" value="F:dephospho-CoA kinase activity"/>
    <property type="evidence" value="ECO:0007669"/>
    <property type="project" value="UniProtKB-UniRule"/>
</dbReference>
<gene>
    <name evidence="5" type="primary">coaE</name>
    <name evidence="7" type="ordered locus">Msil_2538</name>
</gene>
<protein>
    <recommendedName>
        <fullName evidence="5 6">Dephospho-CoA kinase</fullName>
        <ecNumber evidence="5 6">2.7.1.24</ecNumber>
    </recommendedName>
    <alternativeName>
        <fullName evidence="5">Dephosphocoenzyme A kinase</fullName>
    </alternativeName>
</protein>
<dbReference type="PANTHER" id="PTHR10695">
    <property type="entry name" value="DEPHOSPHO-COA KINASE-RELATED"/>
    <property type="match status" value="1"/>
</dbReference>
<evidence type="ECO:0000256" key="6">
    <source>
        <dbReference type="NCBIfam" id="TIGR00152"/>
    </source>
</evidence>
<comment type="pathway">
    <text evidence="5">Cofactor biosynthesis; coenzyme A biosynthesis; CoA from (R)-pantothenate: step 5/5.</text>
</comment>
<dbReference type="OrthoDB" id="9812943at2"/>
<comment type="function">
    <text evidence="5">Catalyzes the phosphorylation of the 3'-hydroxyl group of dephosphocoenzyme A to form coenzyme A.</text>
</comment>
<dbReference type="RefSeq" id="WP_012591531.1">
    <property type="nucleotide sequence ID" value="NC_011666.1"/>
</dbReference>
<dbReference type="Proteomes" id="UP000002257">
    <property type="component" value="Chromosome"/>
</dbReference>
<evidence type="ECO:0000256" key="1">
    <source>
        <dbReference type="ARBA" id="ARBA00009018"/>
    </source>
</evidence>
<dbReference type="HOGENOM" id="CLU_057180_3_0_5"/>
<dbReference type="PANTHER" id="PTHR10695:SF46">
    <property type="entry name" value="BIFUNCTIONAL COENZYME A SYNTHASE-RELATED"/>
    <property type="match status" value="1"/>
</dbReference>
<dbReference type="Gene3D" id="3.40.50.300">
    <property type="entry name" value="P-loop containing nucleotide triphosphate hydrolases"/>
    <property type="match status" value="1"/>
</dbReference>
<dbReference type="STRING" id="395965.Msil_2538"/>
<keyword evidence="5 7" id="KW-0808">Transferase</keyword>